<organism evidence="2 3">
    <name type="scientific">Iris pallida</name>
    <name type="common">Sweet iris</name>
    <dbReference type="NCBI Taxonomy" id="29817"/>
    <lineage>
        <taxon>Eukaryota</taxon>
        <taxon>Viridiplantae</taxon>
        <taxon>Streptophyta</taxon>
        <taxon>Embryophyta</taxon>
        <taxon>Tracheophyta</taxon>
        <taxon>Spermatophyta</taxon>
        <taxon>Magnoliopsida</taxon>
        <taxon>Liliopsida</taxon>
        <taxon>Asparagales</taxon>
        <taxon>Iridaceae</taxon>
        <taxon>Iridoideae</taxon>
        <taxon>Irideae</taxon>
        <taxon>Iris</taxon>
    </lineage>
</organism>
<dbReference type="Proteomes" id="UP001140949">
    <property type="component" value="Unassembled WGS sequence"/>
</dbReference>
<gene>
    <name evidence="2" type="ORF">M6B38_237940</name>
</gene>
<feature type="compositionally biased region" description="Low complexity" evidence="1">
    <location>
        <begin position="8"/>
        <end position="18"/>
    </location>
</feature>
<proteinExistence type="predicted"/>
<accession>A0AAX6DME1</accession>
<evidence type="ECO:0000313" key="3">
    <source>
        <dbReference type="Proteomes" id="UP001140949"/>
    </source>
</evidence>
<dbReference type="AlphaFoldDB" id="A0AAX6DME1"/>
<evidence type="ECO:0000313" key="2">
    <source>
        <dbReference type="EMBL" id="KAJ6792895.1"/>
    </source>
</evidence>
<reference evidence="2" key="1">
    <citation type="journal article" date="2023" name="GigaByte">
        <title>Genome assembly of the bearded iris, Iris pallida Lam.</title>
        <authorList>
            <person name="Bruccoleri R.E."/>
            <person name="Oakeley E.J."/>
            <person name="Faust A.M.E."/>
            <person name="Altorfer M."/>
            <person name="Dessus-Babus S."/>
            <person name="Burckhardt D."/>
            <person name="Oertli M."/>
            <person name="Naumann U."/>
            <person name="Petersen F."/>
            <person name="Wong J."/>
        </authorList>
    </citation>
    <scope>NUCLEOTIDE SEQUENCE</scope>
    <source>
        <strain evidence="2">GSM-AAB239-AS_SAM_17_03QT</strain>
    </source>
</reference>
<name>A0AAX6DME1_IRIPA</name>
<evidence type="ECO:0000256" key="1">
    <source>
        <dbReference type="SAM" id="MobiDB-lite"/>
    </source>
</evidence>
<sequence>MPPPPRPVLSLPSRSPLPTAKSRPISQLQHHQIWVETRRLHHHHSLPCRTRHPKFLPPAETTANTTPIFINHHQRSQHQKPVTVSGPVCPCSNLIPLLQPNYRARVDMPTRTSQTTTTEPLSPHRLTSSSSRRPDPQPRRAVSPEWFPVPTPAMASRLLCSG</sequence>
<feature type="region of interest" description="Disordered" evidence="1">
    <location>
        <begin position="109"/>
        <end position="148"/>
    </location>
</feature>
<feature type="region of interest" description="Disordered" evidence="1">
    <location>
        <begin position="1"/>
        <end position="25"/>
    </location>
</feature>
<keyword evidence="3" id="KW-1185">Reference proteome</keyword>
<dbReference type="EMBL" id="JANAVB010043417">
    <property type="protein sequence ID" value="KAJ6792895.1"/>
    <property type="molecule type" value="Genomic_DNA"/>
</dbReference>
<reference evidence="2" key="2">
    <citation type="submission" date="2023-04" db="EMBL/GenBank/DDBJ databases">
        <authorList>
            <person name="Bruccoleri R.E."/>
            <person name="Oakeley E.J."/>
            <person name="Faust A.-M."/>
            <person name="Dessus-Babus S."/>
            <person name="Altorfer M."/>
            <person name="Burckhardt D."/>
            <person name="Oertli M."/>
            <person name="Naumann U."/>
            <person name="Petersen F."/>
            <person name="Wong J."/>
        </authorList>
    </citation>
    <scope>NUCLEOTIDE SEQUENCE</scope>
    <source>
        <strain evidence="2">GSM-AAB239-AS_SAM_17_03QT</strain>
        <tissue evidence="2">Leaf</tissue>
    </source>
</reference>
<protein>
    <submittedName>
        <fullName evidence="2">Leucine-rich repeat extensin-like protein 3</fullName>
    </submittedName>
</protein>
<comment type="caution">
    <text evidence="2">The sequence shown here is derived from an EMBL/GenBank/DDBJ whole genome shotgun (WGS) entry which is preliminary data.</text>
</comment>